<dbReference type="PANTHER" id="PTHR45654">
    <property type="entry name" value="HOMEOBOX-LEUCINE ZIPPER PROTEIN MERISTEM L1"/>
    <property type="match status" value="1"/>
</dbReference>
<evidence type="ECO:0000259" key="2">
    <source>
        <dbReference type="Pfam" id="PF25797"/>
    </source>
</evidence>
<feature type="transmembrane region" description="Helical" evidence="1">
    <location>
        <begin position="97"/>
        <end position="121"/>
    </location>
</feature>
<dbReference type="AlphaFoldDB" id="A0A4S4ELI9"/>
<dbReference type="InterPro" id="IPR042160">
    <property type="entry name" value="HD-Zip_IV"/>
</dbReference>
<protein>
    <recommendedName>
        <fullName evidence="2">HD-Zip IV C-terminal domain-containing protein</fullName>
    </recommendedName>
</protein>
<dbReference type="EMBL" id="SDRB02003521">
    <property type="protein sequence ID" value="THG17498.1"/>
    <property type="molecule type" value="Genomic_DNA"/>
</dbReference>
<gene>
    <name evidence="3" type="ORF">TEA_024753</name>
</gene>
<reference evidence="3 4" key="1">
    <citation type="journal article" date="2018" name="Proc. Natl. Acad. Sci. U.S.A.">
        <title>Draft genome sequence of Camellia sinensis var. sinensis provides insights into the evolution of the tea genome and tea quality.</title>
        <authorList>
            <person name="Wei C."/>
            <person name="Yang H."/>
            <person name="Wang S."/>
            <person name="Zhao J."/>
            <person name="Liu C."/>
            <person name="Gao L."/>
            <person name="Xia E."/>
            <person name="Lu Y."/>
            <person name="Tai Y."/>
            <person name="She G."/>
            <person name="Sun J."/>
            <person name="Cao H."/>
            <person name="Tong W."/>
            <person name="Gao Q."/>
            <person name="Li Y."/>
            <person name="Deng W."/>
            <person name="Jiang X."/>
            <person name="Wang W."/>
            <person name="Chen Q."/>
            <person name="Zhang S."/>
            <person name="Li H."/>
            <person name="Wu J."/>
            <person name="Wang P."/>
            <person name="Li P."/>
            <person name="Shi C."/>
            <person name="Zheng F."/>
            <person name="Jian J."/>
            <person name="Huang B."/>
            <person name="Shan D."/>
            <person name="Shi M."/>
            <person name="Fang C."/>
            <person name="Yue Y."/>
            <person name="Li F."/>
            <person name="Li D."/>
            <person name="Wei S."/>
            <person name="Han B."/>
            <person name="Jiang C."/>
            <person name="Yin Y."/>
            <person name="Xia T."/>
            <person name="Zhang Z."/>
            <person name="Bennetzen J.L."/>
            <person name="Zhao S."/>
            <person name="Wan X."/>
        </authorList>
    </citation>
    <scope>NUCLEOTIDE SEQUENCE [LARGE SCALE GENOMIC DNA]</scope>
    <source>
        <strain evidence="4">cv. Shuchazao</strain>
        <tissue evidence="3">Leaf</tissue>
    </source>
</reference>
<organism evidence="3 4">
    <name type="scientific">Camellia sinensis var. sinensis</name>
    <name type="common">China tea</name>
    <dbReference type="NCBI Taxonomy" id="542762"/>
    <lineage>
        <taxon>Eukaryota</taxon>
        <taxon>Viridiplantae</taxon>
        <taxon>Streptophyta</taxon>
        <taxon>Embryophyta</taxon>
        <taxon>Tracheophyta</taxon>
        <taxon>Spermatophyta</taxon>
        <taxon>Magnoliopsida</taxon>
        <taxon>eudicotyledons</taxon>
        <taxon>Gunneridae</taxon>
        <taxon>Pentapetalae</taxon>
        <taxon>asterids</taxon>
        <taxon>Ericales</taxon>
        <taxon>Theaceae</taxon>
        <taxon>Camellia</taxon>
    </lineage>
</organism>
<proteinExistence type="predicted"/>
<feature type="domain" description="HD-Zip IV C-terminal" evidence="2">
    <location>
        <begin position="4"/>
        <end position="97"/>
    </location>
</feature>
<keyword evidence="1" id="KW-1133">Transmembrane helix</keyword>
<name>A0A4S4ELI9_CAMSN</name>
<dbReference type="PANTHER" id="PTHR45654:SF9">
    <property type="entry name" value="HOMEOBOX-LEUCINE ZIPPER PROTEIN HDG10-RELATED"/>
    <property type="match status" value="1"/>
</dbReference>
<sequence length="133" mass="14818">MEHNQLDIPHLSEVNNNSGFRVSFRKNTGLIGQSDGFIVTAATSLWLPLSSQALFGFFRDEKMRAQWDVLSNGNPSQEIASISYGNHPENRISILQFSFFFTAAASIGLAAIVISQLYLLVSHQLELRAWSLC</sequence>
<evidence type="ECO:0000313" key="4">
    <source>
        <dbReference type="Proteomes" id="UP000306102"/>
    </source>
</evidence>
<dbReference type="Pfam" id="PF25797">
    <property type="entry name" value="PDF2_C"/>
    <property type="match status" value="1"/>
</dbReference>
<evidence type="ECO:0000313" key="3">
    <source>
        <dbReference type="EMBL" id="THG17498.1"/>
    </source>
</evidence>
<keyword evidence="4" id="KW-1185">Reference proteome</keyword>
<keyword evidence="1" id="KW-0812">Transmembrane</keyword>
<feature type="transmembrane region" description="Helical" evidence="1">
    <location>
        <begin position="37"/>
        <end position="58"/>
    </location>
</feature>
<evidence type="ECO:0000256" key="1">
    <source>
        <dbReference type="SAM" id="Phobius"/>
    </source>
</evidence>
<comment type="caution">
    <text evidence="3">The sequence shown here is derived from an EMBL/GenBank/DDBJ whole genome shotgun (WGS) entry which is preliminary data.</text>
</comment>
<dbReference type="Proteomes" id="UP000306102">
    <property type="component" value="Unassembled WGS sequence"/>
</dbReference>
<keyword evidence="1" id="KW-0472">Membrane</keyword>
<dbReference type="InterPro" id="IPR057993">
    <property type="entry name" value="HD-Zip_IV_C"/>
</dbReference>
<accession>A0A4S4ELI9</accession>